<dbReference type="OrthoDB" id="2426996at2759"/>
<dbReference type="AlphaFoldDB" id="A0A9N9C735"/>
<name>A0A9N9C735_9GLOM</name>
<protein>
    <submittedName>
        <fullName evidence="2">2689_t:CDS:1</fullName>
    </submittedName>
</protein>
<feature type="region of interest" description="Disordered" evidence="1">
    <location>
        <begin position="82"/>
        <end position="113"/>
    </location>
</feature>
<reference evidence="2" key="1">
    <citation type="submission" date="2021-06" db="EMBL/GenBank/DDBJ databases">
        <authorList>
            <person name="Kallberg Y."/>
            <person name="Tangrot J."/>
            <person name="Rosling A."/>
        </authorList>
    </citation>
    <scope>NUCLEOTIDE SEQUENCE</scope>
    <source>
        <strain evidence="2">IA702</strain>
    </source>
</reference>
<comment type="caution">
    <text evidence="2">The sequence shown here is derived from an EMBL/GenBank/DDBJ whole genome shotgun (WGS) entry which is preliminary data.</text>
</comment>
<keyword evidence="3" id="KW-1185">Reference proteome</keyword>
<sequence length="113" mass="12367">MGDLRSRTMASMVTSNSFRNSSIAHIYANVPVNSLKIGMASIRLVNAVNAVNALKVGKASIYLRLSYHVYIRTGDSYFPGKTPMGQPNKVYKINHPQPFGKGRTRSSSETSTS</sequence>
<gene>
    <name evidence="2" type="ORF">POCULU_LOCUS6945</name>
</gene>
<accession>A0A9N9C735</accession>
<proteinExistence type="predicted"/>
<feature type="non-terminal residue" evidence="2">
    <location>
        <position position="1"/>
    </location>
</feature>
<dbReference type="Proteomes" id="UP000789572">
    <property type="component" value="Unassembled WGS sequence"/>
</dbReference>
<organism evidence="2 3">
    <name type="scientific">Paraglomus occultum</name>
    <dbReference type="NCBI Taxonomy" id="144539"/>
    <lineage>
        <taxon>Eukaryota</taxon>
        <taxon>Fungi</taxon>
        <taxon>Fungi incertae sedis</taxon>
        <taxon>Mucoromycota</taxon>
        <taxon>Glomeromycotina</taxon>
        <taxon>Glomeromycetes</taxon>
        <taxon>Paraglomerales</taxon>
        <taxon>Paraglomeraceae</taxon>
        <taxon>Paraglomus</taxon>
    </lineage>
</organism>
<dbReference type="EMBL" id="CAJVPJ010001416">
    <property type="protein sequence ID" value="CAG8590413.1"/>
    <property type="molecule type" value="Genomic_DNA"/>
</dbReference>
<evidence type="ECO:0000256" key="1">
    <source>
        <dbReference type="SAM" id="MobiDB-lite"/>
    </source>
</evidence>
<evidence type="ECO:0000313" key="3">
    <source>
        <dbReference type="Proteomes" id="UP000789572"/>
    </source>
</evidence>
<evidence type="ECO:0000313" key="2">
    <source>
        <dbReference type="EMBL" id="CAG8590413.1"/>
    </source>
</evidence>